<dbReference type="EMBL" id="VAUV01000005">
    <property type="protein sequence ID" value="TLD71345.1"/>
    <property type="molecule type" value="Genomic_DNA"/>
</dbReference>
<keyword evidence="1" id="KW-0812">Transmembrane</keyword>
<keyword evidence="1" id="KW-1133">Transmembrane helix</keyword>
<comment type="caution">
    <text evidence="2">The sequence shown here is derived from an EMBL/GenBank/DDBJ whole genome shotgun (WGS) entry which is preliminary data.</text>
</comment>
<evidence type="ECO:0000313" key="3">
    <source>
        <dbReference type="Proteomes" id="UP000306196"/>
    </source>
</evidence>
<reference evidence="2 3" key="1">
    <citation type="submission" date="2019-05" db="EMBL/GenBank/DDBJ databases">
        <title>Verrucobacter flavum gen. nov., sp. nov. a new member of the family Verrucomicrobiaceae.</title>
        <authorList>
            <person name="Szuroczki S."/>
            <person name="Abbaszade G."/>
            <person name="Szabo A."/>
            <person name="Felfoldi T."/>
            <person name="Schumann P."/>
            <person name="Boka K."/>
            <person name="Keki Z."/>
            <person name="Toumi M."/>
            <person name="Toth E."/>
        </authorList>
    </citation>
    <scope>NUCLEOTIDE SEQUENCE [LARGE SCALE GENOMIC DNA]</scope>
    <source>
        <strain evidence="2 3">MG-N-17</strain>
    </source>
</reference>
<dbReference type="RefSeq" id="WP_138085558.1">
    <property type="nucleotide sequence ID" value="NZ_VAUV01000005.1"/>
</dbReference>
<keyword evidence="3" id="KW-1185">Reference proteome</keyword>
<protein>
    <submittedName>
        <fullName evidence="2">Uncharacterized protein</fullName>
    </submittedName>
</protein>
<sequence>MHEEGPLNEVRAGVIRWQQKYGIADGDPALACLELFDLYVASLRERKTDTTPLRFEEFRSTMEFLDQRSKGFTKHASELTQELRLVTSTHRQLRVFNITSLSITAAVTFTAGLILGIYLW</sequence>
<organism evidence="2 3">
    <name type="scientific">Phragmitibacter flavus</name>
    <dbReference type="NCBI Taxonomy" id="2576071"/>
    <lineage>
        <taxon>Bacteria</taxon>
        <taxon>Pseudomonadati</taxon>
        <taxon>Verrucomicrobiota</taxon>
        <taxon>Verrucomicrobiia</taxon>
        <taxon>Verrucomicrobiales</taxon>
        <taxon>Verrucomicrobiaceae</taxon>
        <taxon>Phragmitibacter</taxon>
    </lineage>
</organism>
<evidence type="ECO:0000313" key="2">
    <source>
        <dbReference type="EMBL" id="TLD71345.1"/>
    </source>
</evidence>
<dbReference type="Proteomes" id="UP000306196">
    <property type="component" value="Unassembled WGS sequence"/>
</dbReference>
<accession>A0A5R8KH88</accession>
<dbReference type="AlphaFoldDB" id="A0A5R8KH88"/>
<feature type="transmembrane region" description="Helical" evidence="1">
    <location>
        <begin position="95"/>
        <end position="119"/>
    </location>
</feature>
<proteinExistence type="predicted"/>
<name>A0A5R8KH88_9BACT</name>
<keyword evidence="1" id="KW-0472">Membrane</keyword>
<gene>
    <name evidence="2" type="ORF">FEM03_07385</name>
</gene>
<evidence type="ECO:0000256" key="1">
    <source>
        <dbReference type="SAM" id="Phobius"/>
    </source>
</evidence>